<keyword evidence="2" id="KW-0472">Membrane</keyword>
<dbReference type="EMBL" id="MT631307">
    <property type="protein sequence ID" value="QNO48099.1"/>
    <property type="molecule type" value="Genomic_DNA"/>
</dbReference>
<dbReference type="EMBL" id="MT630639">
    <property type="protein sequence ID" value="QNO41417.1"/>
    <property type="molecule type" value="Genomic_DNA"/>
</dbReference>
<dbReference type="PANTHER" id="PTHR42754:SF1">
    <property type="entry name" value="LIPOPROTEIN"/>
    <property type="match status" value="1"/>
</dbReference>
<dbReference type="PANTHER" id="PTHR42754">
    <property type="entry name" value="ENDOGLUCANASE"/>
    <property type="match status" value="1"/>
</dbReference>
<feature type="region of interest" description="Disordered" evidence="1">
    <location>
        <begin position="538"/>
        <end position="568"/>
    </location>
</feature>
<evidence type="ECO:0000313" key="3">
    <source>
        <dbReference type="EMBL" id="QNO41417.1"/>
    </source>
</evidence>
<keyword evidence="2" id="KW-0812">Transmembrane</keyword>
<proteinExistence type="predicted"/>
<dbReference type="AlphaFoldDB" id="A0A7G9Y083"/>
<name>A0A7G9Y083_9EURY</name>
<sequence length="599" mass="65959">MNDANKKEKGWKHLIFLIVSILYLIIFITPAHAAVGDLLLDTKIIFHIPNPGSSSDAQCATLLKEGYALSLDSIWYTGARTANFSIFENGAIVKRIRVDAGDYFYHNKTIYGKECIIIKSKIDGILYGTETNVVVLEPFHQYSDGSFISEPDFVTASLNADEIEVPSEEWNRTFGGAYYDYVQSVQQTSDGGYILIGSIKSYMPDMMPRYVDHVLLIKTDTNGSEQWNRRFEENGLRGVYSVCQTSDGGYIFAGWVHYEVGLIKTDADGNQRWDKRLSVTDNDHARSVQQTADGGYILAGFSHDTNDAWLIKTDANGNAQWNKTFGGSEMEYARSVQQTSDSGYLLAGYTHSYGSGGADAWIVKTDANGNEQWNKTFGQTSSVVQTSDGGYIFAGQIESYGSSNTDAWIVKTDVNGNEQWNKTFGMAGDGAASSVVQTTDGGYILAGNIDTAKNPDFKGEILYVDYDVWLIKTDASGNPEWSRTFGGLRGETVHSVQQTSDGGYILAGNTESYGSGGSDFWLIKVEGAGAADTTLSEVQTSNTNRTKTNRTETNRTETNRTEGGEYDVQIPPEKSIQGFGFLEAVFSVIIIIFLKRIHK</sequence>
<accession>A0A7G9Y083</accession>
<protein>
    <submittedName>
        <fullName evidence="3">Uncharacterized protein</fullName>
    </submittedName>
</protein>
<gene>
    <name evidence="4" type="ORF">DFIMILBO_00001</name>
    <name evidence="3" type="ORF">LLBHLIGG_00001</name>
</gene>
<feature type="compositionally biased region" description="Basic and acidic residues" evidence="1">
    <location>
        <begin position="549"/>
        <end position="563"/>
    </location>
</feature>
<feature type="transmembrane region" description="Helical" evidence="2">
    <location>
        <begin position="576"/>
        <end position="594"/>
    </location>
</feature>
<dbReference type="InterPro" id="IPR011047">
    <property type="entry name" value="Quinoprotein_ADH-like_sf"/>
</dbReference>
<organism evidence="3">
    <name type="scientific">Candidatus Methanogaster sp. ANME-2c ERB4</name>
    <dbReference type="NCBI Taxonomy" id="2759911"/>
    <lineage>
        <taxon>Archaea</taxon>
        <taxon>Methanobacteriati</taxon>
        <taxon>Methanobacteriota</taxon>
        <taxon>Stenosarchaea group</taxon>
        <taxon>Methanomicrobia</taxon>
        <taxon>Methanosarcinales</taxon>
        <taxon>ANME-2 cluster</taxon>
        <taxon>Candidatus Methanogasteraceae</taxon>
        <taxon>Candidatus Methanogaster</taxon>
    </lineage>
</organism>
<evidence type="ECO:0000256" key="1">
    <source>
        <dbReference type="SAM" id="MobiDB-lite"/>
    </source>
</evidence>
<evidence type="ECO:0000256" key="2">
    <source>
        <dbReference type="SAM" id="Phobius"/>
    </source>
</evidence>
<dbReference type="SUPFAM" id="SSF50998">
    <property type="entry name" value="Quinoprotein alcohol dehydrogenase-like"/>
    <property type="match status" value="1"/>
</dbReference>
<keyword evidence="2" id="KW-1133">Transmembrane helix</keyword>
<reference evidence="3" key="1">
    <citation type="submission" date="2020-06" db="EMBL/GenBank/DDBJ databases">
        <title>Unique genomic features of the anaerobic methanotrophic archaea.</title>
        <authorList>
            <person name="Chadwick G.L."/>
            <person name="Skennerton C.T."/>
            <person name="Laso-Perez R."/>
            <person name="Leu A.O."/>
            <person name="Speth D.R."/>
            <person name="Yu H."/>
            <person name="Morgan-Lang C."/>
            <person name="Hatzenpichler R."/>
            <person name="Goudeau D."/>
            <person name="Malmstrom R."/>
            <person name="Brazelton W.J."/>
            <person name="Woyke T."/>
            <person name="Hallam S.J."/>
            <person name="Tyson G.W."/>
            <person name="Wegener G."/>
            <person name="Boetius A."/>
            <person name="Orphan V."/>
        </authorList>
    </citation>
    <scope>NUCLEOTIDE SEQUENCE</scope>
</reference>
<dbReference type="Gene3D" id="2.60.98.40">
    <property type="match status" value="1"/>
</dbReference>
<evidence type="ECO:0000313" key="4">
    <source>
        <dbReference type="EMBL" id="QNO48099.1"/>
    </source>
</evidence>